<evidence type="ECO:0000313" key="7">
    <source>
        <dbReference type="EMBL" id="MBB5348490.1"/>
    </source>
</evidence>
<dbReference type="Pfam" id="PF04357">
    <property type="entry name" value="TamB"/>
    <property type="match status" value="1"/>
</dbReference>
<evidence type="ECO:0000256" key="2">
    <source>
        <dbReference type="ARBA" id="ARBA00022692"/>
    </source>
</evidence>
<keyword evidence="5" id="KW-0732">Signal</keyword>
<evidence type="ECO:0000259" key="6">
    <source>
        <dbReference type="Pfam" id="PF04357"/>
    </source>
</evidence>
<keyword evidence="3" id="KW-1133">Transmembrane helix</keyword>
<evidence type="ECO:0000256" key="5">
    <source>
        <dbReference type="SAM" id="SignalP"/>
    </source>
</evidence>
<name>A0A840V3Q7_9BACT</name>
<evidence type="ECO:0000256" key="3">
    <source>
        <dbReference type="ARBA" id="ARBA00022989"/>
    </source>
</evidence>
<comment type="caution">
    <text evidence="7">The sequence shown here is derived from an EMBL/GenBank/DDBJ whole genome shotgun (WGS) entry which is preliminary data.</text>
</comment>
<gene>
    <name evidence="7" type="ORF">HNQ81_002226</name>
</gene>
<keyword evidence="8" id="KW-1185">Reference proteome</keyword>
<feature type="chain" id="PRO_5032420014" evidence="5">
    <location>
        <begin position="22"/>
        <end position="1168"/>
    </location>
</feature>
<dbReference type="Proteomes" id="UP000539642">
    <property type="component" value="Unassembled WGS sequence"/>
</dbReference>
<dbReference type="InterPro" id="IPR007452">
    <property type="entry name" value="TamB_C"/>
</dbReference>
<feature type="signal peptide" evidence="5">
    <location>
        <begin position="1"/>
        <end position="21"/>
    </location>
</feature>
<keyword evidence="4" id="KW-0472">Membrane</keyword>
<comment type="subcellular location">
    <subcellularLocation>
        <location evidence="1">Membrane</location>
        <topology evidence="1">Single-pass membrane protein</topology>
    </subcellularLocation>
</comment>
<reference evidence="7 8" key="1">
    <citation type="submission" date="2020-08" db="EMBL/GenBank/DDBJ databases">
        <title>Genomic Encyclopedia of Type Strains, Phase IV (KMG-IV): sequencing the most valuable type-strain genomes for metagenomic binning, comparative biology and taxonomic classification.</title>
        <authorList>
            <person name="Goeker M."/>
        </authorList>
    </citation>
    <scope>NUCLEOTIDE SEQUENCE [LARGE SCALE GENOMIC DNA]</scope>
    <source>
        <strain evidence="7 8">DSM 28570</strain>
    </source>
</reference>
<organism evidence="7 8">
    <name type="scientific">Desulfoprunum benzoelyticum</name>
    <dbReference type="NCBI Taxonomy" id="1506996"/>
    <lineage>
        <taxon>Bacteria</taxon>
        <taxon>Pseudomonadati</taxon>
        <taxon>Thermodesulfobacteriota</taxon>
        <taxon>Desulfobulbia</taxon>
        <taxon>Desulfobulbales</taxon>
        <taxon>Desulfobulbaceae</taxon>
        <taxon>Desulfoprunum</taxon>
    </lineage>
</organism>
<dbReference type="PANTHER" id="PTHR36985">
    <property type="entry name" value="TRANSLOCATION AND ASSEMBLY MODULE SUBUNIT TAMB"/>
    <property type="match status" value="1"/>
</dbReference>
<dbReference type="GO" id="GO:0097347">
    <property type="term" value="C:TAM protein secretion complex"/>
    <property type="evidence" value="ECO:0007669"/>
    <property type="project" value="TreeGrafter"/>
</dbReference>
<evidence type="ECO:0000256" key="1">
    <source>
        <dbReference type="ARBA" id="ARBA00004167"/>
    </source>
</evidence>
<dbReference type="RefSeq" id="WP_183351279.1">
    <property type="nucleotide sequence ID" value="NZ_JACHEO010000012.1"/>
</dbReference>
<dbReference type="AlphaFoldDB" id="A0A840V3Q7"/>
<evidence type="ECO:0000313" key="8">
    <source>
        <dbReference type="Proteomes" id="UP000539642"/>
    </source>
</evidence>
<dbReference type="EMBL" id="JACHEO010000012">
    <property type="protein sequence ID" value="MBB5348490.1"/>
    <property type="molecule type" value="Genomic_DNA"/>
</dbReference>
<accession>A0A840V3Q7</accession>
<proteinExistence type="predicted"/>
<dbReference type="GO" id="GO:0009306">
    <property type="term" value="P:protein secretion"/>
    <property type="evidence" value="ECO:0007669"/>
    <property type="project" value="InterPro"/>
</dbReference>
<sequence length="1168" mass="124762">MKKLLLPMLLLSLAAAIVVFAASPTGLRSLLRLASDLSQRSFAVGQVDGRLFSAWQLRDLELKLPGVDIVIAEVAGNWRPVDLVKAKLTVDRLTATGIVVTLRGGQAGEPAAETGPVGLPAVLLPFALDVDEVDITGLKVVLADGSTATDIHQLRLGLSADRERIEIRAGVIDAARYGLRLSGFIDAGAGWATDVIGAWRISPAGGYAEMAGTYSARGPFDRLQVSAAANRPADVRVSGVLEGLPANPHWQARAVGRQVWFPVFHDGWPRLMLDATVDAAGDFGRYHGTIKAGGSFLDFHGITATADVDGTGRGLSARVVKLRSPDGDIDIANLVLGWLDAFSWSGEATTRSFNPAGFDRRFEGVLTADLRSTGHLGYEDDDELRTDTEVHSVDGAMRGFPVSGKGRIRSAAARFEMENVFLQSGASFVQAAGTIAETYDLQFEFASPDIGEVLPDGEGELSVRGQVGGDRDFPALDLDLDAAAIRYCGQKIGRMIAKVHVDTRAGADMEATVDLEAIDWAGIVVDEGALHLDGTTEAHDLSASLHSAAGDLKFTIHGGLEDLEWEGRIEDTTLSGPDLGNWRQLVKADLQISRTGADLLGLCLARDPGRICLHAGWRSDEARGEWTVKGDVADLPLQFFSETGLTPWPLAGNVTAALTANGDGERVQSGEMTVAIPEIRIKSGLAEDGFENIVLHGNALELQLADGRLQGALQSHFQDNSSLELELTIADAGSLTASLLRQPVNGRLRLKLQDLGPIAPLTDFLLRPTGRIDSTLAIAGTLSRPVFEGRLDLHGGRVALPSLGIFLEEVGISLAAAGEEVEMEVNARSGPGEATAEGTLSYDDGSGLQGDFTVSGQQFQAVSLPEYEVLVNPDIRFTFTRDGGELSGVVTVPKAHIAPSEMKDTIAVSKDVVYTDLEKEEKVRHWPLVSRLDLRLGDDVRLDGYGLTGRLSGSLAIRNTSDTFVSGKGELTLNDGTFSLYGRSLAIRRGRMFFNDGPVDNPGIDARAVQFIREKSDFGGNLTIGVDVSGSLQELDFKLFSDPNMDEGDILAYMVVGHSMSDVKEGEGGVLQAAASTIGLEEGAGLVTTLTGLLPLDEMHLEGTEEDGDYSLVVGKKLTDRLYIGYDHNFFDQKGSFLANYNLGLGFSVVTRSSADSNAADIFYSIER</sequence>
<keyword evidence="2" id="KW-0812">Transmembrane</keyword>
<dbReference type="PANTHER" id="PTHR36985:SF1">
    <property type="entry name" value="TRANSLOCATION AND ASSEMBLY MODULE SUBUNIT TAMB"/>
    <property type="match status" value="1"/>
</dbReference>
<feature type="domain" description="Translocation and assembly module TamB C-terminal" evidence="6">
    <location>
        <begin position="827"/>
        <end position="1167"/>
    </location>
</feature>
<evidence type="ECO:0000256" key="4">
    <source>
        <dbReference type="ARBA" id="ARBA00023136"/>
    </source>
</evidence>
<dbReference type="GO" id="GO:0005886">
    <property type="term" value="C:plasma membrane"/>
    <property type="evidence" value="ECO:0007669"/>
    <property type="project" value="InterPro"/>
</dbReference>
<protein>
    <submittedName>
        <fullName evidence="7">Translocation and assembly module TamB</fullName>
    </submittedName>
</protein>